<comment type="caution">
    <text evidence="1">The sequence shown here is derived from an EMBL/GenBank/DDBJ whole genome shotgun (WGS) entry which is preliminary data.</text>
</comment>
<dbReference type="EMBL" id="VSSQ01057713">
    <property type="protein sequence ID" value="MPN11494.1"/>
    <property type="molecule type" value="Genomic_DNA"/>
</dbReference>
<protein>
    <submittedName>
        <fullName evidence="1">Uncharacterized protein</fullName>
    </submittedName>
</protein>
<gene>
    <name evidence="1" type="ORF">SDC9_158797</name>
</gene>
<proteinExistence type="predicted"/>
<organism evidence="1">
    <name type="scientific">bioreactor metagenome</name>
    <dbReference type="NCBI Taxonomy" id="1076179"/>
    <lineage>
        <taxon>unclassified sequences</taxon>
        <taxon>metagenomes</taxon>
        <taxon>ecological metagenomes</taxon>
    </lineage>
</organism>
<dbReference type="AlphaFoldDB" id="A0A645FG73"/>
<evidence type="ECO:0000313" key="1">
    <source>
        <dbReference type="EMBL" id="MPN11494.1"/>
    </source>
</evidence>
<sequence>MQFKEEFEETAVAAIRPGVGAVVFLFPLFEPCGIAVAVGDDAVPDGVEVILVDQVDHHQRRVFGVGQPGVGVAVGHPVADERLPVLHRGGFDREKRFRLREISRNPVAFPERAAGIEVGRQVDAAFFQRGEKVVEPVERLRVQRGGIRRAGRGQPVVVVVEPHGVVAVARDLFGHLFRRLLRREVGTLAEVGSVKFQPAFRRLFEPQRTVGGGTDKTVFPGGSVEPAGKIKRAAFRRTVFEFQRMPFRPG</sequence>
<accession>A0A645FG73</accession>
<name>A0A645FG73_9ZZZZ</name>
<reference evidence="1" key="1">
    <citation type="submission" date="2019-08" db="EMBL/GenBank/DDBJ databases">
        <authorList>
            <person name="Kucharzyk K."/>
            <person name="Murdoch R.W."/>
            <person name="Higgins S."/>
            <person name="Loffler F."/>
        </authorList>
    </citation>
    <scope>NUCLEOTIDE SEQUENCE</scope>
</reference>